<dbReference type="PROSITE" id="PS51257">
    <property type="entry name" value="PROKAR_LIPOPROTEIN"/>
    <property type="match status" value="1"/>
</dbReference>
<keyword evidence="4 5" id="KW-0472">Membrane</keyword>
<dbReference type="AlphaFoldDB" id="T0YB32"/>
<evidence type="ECO:0000313" key="7">
    <source>
        <dbReference type="EMBL" id="EQD30343.1"/>
    </source>
</evidence>
<feature type="transmembrane region" description="Helical" evidence="5">
    <location>
        <begin position="15"/>
        <end position="38"/>
    </location>
</feature>
<evidence type="ECO:0000256" key="2">
    <source>
        <dbReference type="ARBA" id="ARBA00022692"/>
    </source>
</evidence>
<dbReference type="EMBL" id="AUZY01012349">
    <property type="protein sequence ID" value="EQD30343.1"/>
    <property type="molecule type" value="Genomic_DNA"/>
</dbReference>
<protein>
    <submittedName>
        <fullName evidence="7">General substrate transporter</fullName>
    </submittedName>
</protein>
<feature type="non-terminal residue" evidence="7">
    <location>
        <position position="187"/>
    </location>
</feature>
<evidence type="ECO:0000259" key="6">
    <source>
        <dbReference type="PROSITE" id="PS50850"/>
    </source>
</evidence>
<evidence type="ECO:0000256" key="3">
    <source>
        <dbReference type="ARBA" id="ARBA00022989"/>
    </source>
</evidence>
<dbReference type="PROSITE" id="PS50850">
    <property type="entry name" value="MFS"/>
    <property type="match status" value="1"/>
</dbReference>
<dbReference type="InterPro" id="IPR005828">
    <property type="entry name" value="MFS_sugar_transport-like"/>
</dbReference>
<evidence type="ECO:0000256" key="4">
    <source>
        <dbReference type="ARBA" id="ARBA00023136"/>
    </source>
</evidence>
<reference evidence="7" key="1">
    <citation type="submission" date="2013-08" db="EMBL/GenBank/DDBJ databases">
        <authorList>
            <person name="Mendez C."/>
            <person name="Richter M."/>
            <person name="Ferrer M."/>
            <person name="Sanchez J."/>
        </authorList>
    </citation>
    <scope>NUCLEOTIDE SEQUENCE</scope>
</reference>
<dbReference type="PANTHER" id="PTHR23508:SF10">
    <property type="entry name" value="CARBOXYLIC ACID TRANSPORTER PROTEIN HOMOLOG"/>
    <property type="match status" value="1"/>
</dbReference>
<reference evidence="7" key="2">
    <citation type="journal article" date="2014" name="ISME J.">
        <title>Microbial stratification in low pH oxic and suboxic macroscopic growths along an acid mine drainage.</title>
        <authorList>
            <person name="Mendez-Garcia C."/>
            <person name="Mesa V."/>
            <person name="Sprenger R.R."/>
            <person name="Richter M."/>
            <person name="Diez M.S."/>
            <person name="Solano J."/>
            <person name="Bargiela R."/>
            <person name="Golyshina O.V."/>
            <person name="Manteca A."/>
            <person name="Ramos J.L."/>
            <person name="Gallego J.R."/>
            <person name="Llorente I."/>
            <person name="Martins Dos Santos V.A."/>
            <person name="Jensen O.N."/>
            <person name="Pelaez A.I."/>
            <person name="Sanchez J."/>
            <person name="Ferrer M."/>
        </authorList>
    </citation>
    <scope>NUCLEOTIDE SEQUENCE</scope>
</reference>
<feature type="domain" description="Major facilitator superfamily (MFS) profile" evidence="6">
    <location>
        <begin position="1"/>
        <end position="187"/>
    </location>
</feature>
<dbReference type="PANTHER" id="PTHR23508">
    <property type="entry name" value="CARBOXYLIC ACID TRANSPORTER PROTEIN HOMOLOG"/>
    <property type="match status" value="1"/>
</dbReference>
<dbReference type="InterPro" id="IPR005829">
    <property type="entry name" value="Sugar_transporter_CS"/>
</dbReference>
<dbReference type="PROSITE" id="PS00217">
    <property type="entry name" value="SUGAR_TRANSPORT_2"/>
    <property type="match status" value="1"/>
</dbReference>
<name>T0YB32_9ZZZZ</name>
<dbReference type="Pfam" id="PF00083">
    <property type="entry name" value="Sugar_tr"/>
    <property type="match status" value="1"/>
</dbReference>
<keyword evidence="3 5" id="KW-1133">Transmembrane helix</keyword>
<evidence type="ECO:0000256" key="5">
    <source>
        <dbReference type="SAM" id="Phobius"/>
    </source>
</evidence>
<dbReference type="Gene3D" id="1.20.1250.20">
    <property type="entry name" value="MFS general substrate transporter like domains"/>
    <property type="match status" value="1"/>
</dbReference>
<dbReference type="SUPFAM" id="SSF103473">
    <property type="entry name" value="MFS general substrate transporter"/>
    <property type="match status" value="1"/>
</dbReference>
<feature type="transmembrane region" description="Helical" evidence="5">
    <location>
        <begin position="73"/>
        <end position="98"/>
    </location>
</feature>
<organism evidence="7">
    <name type="scientific">mine drainage metagenome</name>
    <dbReference type="NCBI Taxonomy" id="410659"/>
    <lineage>
        <taxon>unclassified sequences</taxon>
        <taxon>metagenomes</taxon>
        <taxon>ecological metagenomes</taxon>
    </lineage>
</organism>
<accession>T0YB32</accession>
<dbReference type="GO" id="GO:0046943">
    <property type="term" value="F:carboxylic acid transmembrane transporter activity"/>
    <property type="evidence" value="ECO:0007669"/>
    <property type="project" value="TreeGrafter"/>
</dbReference>
<comment type="caution">
    <text evidence="7">The sequence shown here is derived from an EMBL/GenBank/DDBJ whole genome shotgun (WGS) entry which is preliminary data.</text>
</comment>
<dbReference type="InterPro" id="IPR020846">
    <property type="entry name" value="MFS_dom"/>
</dbReference>
<proteinExistence type="predicted"/>
<comment type="subcellular location">
    <subcellularLocation>
        <location evidence="1">Membrane</location>
        <topology evidence="1">Multi-pass membrane protein</topology>
    </subcellularLocation>
</comment>
<dbReference type="InterPro" id="IPR036259">
    <property type="entry name" value="MFS_trans_sf"/>
</dbReference>
<gene>
    <name evidence="7" type="ORF">B1B_18456</name>
</gene>
<dbReference type="GO" id="GO:0005886">
    <property type="term" value="C:plasma membrane"/>
    <property type="evidence" value="ECO:0007669"/>
    <property type="project" value="TreeGrafter"/>
</dbReference>
<evidence type="ECO:0000256" key="1">
    <source>
        <dbReference type="ARBA" id="ARBA00004141"/>
    </source>
</evidence>
<feature type="transmembrane region" description="Helical" evidence="5">
    <location>
        <begin position="104"/>
        <end position="123"/>
    </location>
</feature>
<keyword evidence="2 5" id="KW-0812">Transmembrane</keyword>
<sequence>MVFGRLADVLGRKRVYAIVAMLMIVGAISSACAPGFWWLVGSRAVLGLGIGGDYPVSAVLMSEYSNRHDRGRLVGLVFSMQALGLVVGPIVAIALLASGVGHGLAWRILLAAGALPAAAVVYLRTRMPESPRFTAQVRGDTARAAADLVAFSAGAIAVPTAATATHRSLRPRRLLLDRHLLAIVVGT</sequence>